<dbReference type="EMBL" id="MLJW01000073">
    <property type="protein sequence ID" value="OIR02620.1"/>
    <property type="molecule type" value="Genomic_DNA"/>
</dbReference>
<name>A0A1J5SLP9_9ZZZZ</name>
<comment type="caution">
    <text evidence="1">The sequence shown here is derived from an EMBL/GenBank/DDBJ whole genome shotgun (WGS) entry which is preliminary data.</text>
</comment>
<gene>
    <name evidence="1" type="ORF">GALL_153340</name>
</gene>
<proteinExistence type="predicted"/>
<dbReference type="SUPFAM" id="SSF53335">
    <property type="entry name" value="S-adenosyl-L-methionine-dependent methyltransferases"/>
    <property type="match status" value="1"/>
</dbReference>
<protein>
    <submittedName>
        <fullName evidence="1">Uncharacterized protein</fullName>
    </submittedName>
</protein>
<dbReference type="InterPro" id="IPR029063">
    <property type="entry name" value="SAM-dependent_MTases_sf"/>
</dbReference>
<evidence type="ECO:0000313" key="1">
    <source>
        <dbReference type="EMBL" id="OIR02620.1"/>
    </source>
</evidence>
<dbReference type="Gene3D" id="3.40.50.150">
    <property type="entry name" value="Vaccinia Virus protein VP39"/>
    <property type="match status" value="1"/>
</dbReference>
<sequence length="175" mass="19971">MQKSLLVGCGNSRMKKVWLGAEEDWVGELVTLDMNPNCGAGLVLDMGAIVECRKGLPFGDEEFDEIAAYDALEHWGNQGDWRAWFYEMGEYHRILKAGGSMGIIVPIGADALSDPGHIRFFGPNHFYMLNQQWYVDQLEKALPVTDYRWTWKRNFEVAHMLNHDGHHLSVMLKKA</sequence>
<organism evidence="1">
    <name type="scientific">mine drainage metagenome</name>
    <dbReference type="NCBI Taxonomy" id="410659"/>
    <lineage>
        <taxon>unclassified sequences</taxon>
        <taxon>metagenomes</taxon>
        <taxon>ecological metagenomes</taxon>
    </lineage>
</organism>
<dbReference type="AlphaFoldDB" id="A0A1J5SLP9"/>
<accession>A0A1J5SLP9</accession>
<reference evidence="1" key="1">
    <citation type="submission" date="2016-10" db="EMBL/GenBank/DDBJ databases">
        <title>Sequence of Gallionella enrichment culture.</title>
        <authorList>
            <person name="Poehlein A."/>
            <person name="Muehling M."/>
            <person name="Daniel R."/>
        </authorList>
    </citation>
    <scope>NUCLEOTIDE SEQUENCE</scope>
</reference>